<dbReference type="PANTHER" id="PTHR22589">
    <property type="entry name" value="CARNITINE O-ACYLTRANSFERASE"/>
    <property type="match status" value="1"/>
</dbReference>
<reference evidence="5 6" key="1">
    <citation type="submission" date="2017-10" db="EMBL/GenBank/DDBJ databases">
        <title>Comparative genomics in systemic dimorphic fungi from Ajellomycetaceae.</title>
        <authorList>
            <person name="Munoz J.F."/>
            <person name="Mcewen J.G."/>
            <person name="Clay O.K."/>
            <person name="Cuomo C.A."/>
        </authorList>
    </citation>
    <scope>NUCLEOTIDE SEQUENCE [LARGE SCALE GENOMIC DNA]</scope>
    <source>
        <strain evidence="5 6">UAMH5409</strain>
    </source>
</reference>
<evidence type="ECO:0000313" key="5">
    <source>
        <dbReference type="EMBL" id="PGG95986.1"/>
    </source>
</evidence>
<keyword evidence="2" id="KW-0808">Transferase</keyword>
<evidence type="ECO:0000313" key="6">
    <source>
        <dbReference type="Proteomes" id="UP000223968"/>
    </source>
</evidence>
<name>A0A2B7WH47_9EURO</name>
<feature type="domain" description="Choline/carnitine acyltransferase" evidence="4">
    <location>
        <begin position="1"/>
        <end position="242"/>
    </location>
</feature>
<dbReference type="EMBL" id="PDNB01000301">
    <property type="protein sequence ID" value="PGG95986.1"/>
    <property type="molecule type" value="Genomic_DNA"/>
</dbReference>
<dbReference type="InterPro" id="IPR042231">
    <property type="entry name" value="Cho/carn_acyl_trans_2"/>
</dbReference>
<dbReference type="InterPro" id="IPR023213">
    <property type="entry name" value="CAT-like_dom_sf"/>
</dbReference>
<dbReference type="SUPFAM" id="SSF52777">
    <property type="entry name" value="CoA-dependent acyltransferases"/>
    <property type="match status" value="1"/>
</dbReference>
<proteinExistence type="inferred from homology"/>
<accession>A0A2B7WH47</accession>
<dbReference type="Pfam" id="PF00755">
    <property type="entry name" value="Carn_acyltransf"/>
    <property type="match status" value="1"/>
</dbReference>
<evidence type="ECO:0000256" key="1">
    <source>
        <dbReference type="ARBA" id="ARBA00005232"/>
    </source>
</evidence>
<evidence type="ECO:0000259" key="4">
    <source>
        <dbReference type="Pfam" id="PF00755"/>
    </source>
</evidence>
<dbReference type="InterPro" id="IPR000542">
    <property type="entry name" value="Carn_acyl_trans"/>
</dbReference>
<keyword evidence="6" id="KW-1185">Reference proteome</keyword>
<keyword evidence="3" id="KW-0012">Acyltransferase</keyword>
<dbReference type="GO" id="GO:0016746">
    <property type="term" value="F:acyltransferase activity"/>
    <property type="evidence" value="ECO:0007669"/>
    <property type="project" value="UniProtKB-KW"/>
</dbReference>
<protein>
    <recommendedName>
        <fullName evidence="4">Choline/carnitine acyltransferase domain-containing protein</fullName>
    </recommendedName>
</protein>
<dbReference type="OrthoDB" id="240216at2759"/>
<sequence length="243" mass="27372">MTDGMTIRHVHEHIARLAMNLDTEISQSDVGAVYPRPVLCTFAINPELQRRVETGSWELHSATNSTYIKMVDCLAYGVSFMKDEQKCNPKSFMQLVIQLAFYRLYGNKPAATYEPVSTANFCQGRIEVCRVVTEEVIAFCSAMTQEPRNKAACCSLFHDAVQAHQKVIDAALKGQGIDRHFLALRRMVRDNEPVPALFEDALFRRSSCYKICTTTLATGCEEIGFYPIVEGGWGISFLLRESR</sequence>
<evidence type="ECO:0000256" key="3">
    <source>
        <dbReference type="ARBA" id="ARBA00023315"/>
    </source>
</evidence>
<comment type="caution">
    <text evidence="5">The sequence shown here is derived from an EMBL/GenBank/DDBJ whole genome shotgun (WGS) entry which is preliminary data.</text>
</comment>
<evidence type="ECO:0000256" key="2">
    <source>
        <dbReference type="ARBA" id="ARBA00022679"/>
    </source>
</evidence>
<dbReference type="Proteomes" id="UP000223968">
    <property type="component" value="Unassembled WGS sequence"/>
</dbReference>
<dbReference type="STRING" id="1447875.A0A2B7WH47"/>
<organism evidence="5 6">
    <name type="scientific">Helicocarpus griseus UAMH5409</name>
    <dbReference type="NCBI Taxonomy" id="1447875"/>
    <lineage>
        <taxon>Eukaryota</taxon>
        <taxon>Fungi</taxon>
        <taxon>Dikarya</taxon>
        <taxon>Ascomycota</taxon>
        <taxon>Pezizomycotina</taxon>
        <taxon>Eurotiomycetes</taxon>
        <taxon>Eurotiomycetidae</taxon>
        <taxon>Onygenales</taxon>
        <taxon>Ajellomycetaceae</taxon>
        <taxon>Helicocarpus</taxon>
    </lineage>
</organism>
<dbReference type="AlphaFoldDB" id="A0A2B7WH47"/>
<dbReference type="InterPro" id="IPR039551">
    <property type="entry name" value="Cho/carn_acyl_trans"/>
</dbReference>
<comment type="similarity">
    <text evidence="1">Belongs to the carnitine/choline acetyltransferase family.</text>
</comment>
<dbReference type="Gene3D" id="3.30.559.10">
    <property type="entry name" value="Chloramphenicol acetyltransferase-like domain"/>
    <property type="match status" value="1"/>
</dbReference>
<dbReference type="Gene3D" id="3.30.559.70">
    <property type="entry name" value="Choline/Carnitine o-acyltransferase, domain 2"/>
    <property type="match status" value="1"/>
</dbReference>
<dbReference type="PANTHER" id="PTHR22589:SF103">
    <property type="entry name" value="CARNITINE O-ACETYL-TRANSFERASE, ISOFORM A-RELATED"/>
    <property type="match status" value="1"/>
</dbReference>
<gene>
    <name evidence="5" type="ORF">AJ79_09777</name>
</gene>